<dbReference type="EMBL" id="CP036339">
    <property type="protein sequence ID" value="QDT71694.1"/>
    <property type="molecule type" value="Genomic_DNA"/>
</dbReference>
<dbReference type="KEGG" id="llh:I41_08540"/>
<sequence length="301" mass="33057">MLSCQVLPLITDASPEAGAGYGEILLSIVVDFSNAANFVDNYRTTWDKSRGQQPHDSPMQRILLCALFCAASLSAVTPAFAWMSEPARNPDNGHYYAFFTKLDDERFIRPAMPFADALTRAASISHLGIPGHLATITSQAEQDFVLKYFKEFGRSPVGSTEKFWIGASDAAIEGEWRWVGGPEEGQVFWRGSVNLGGYVTGQSIGYHNWPKSRIGSYFLEPNNAPMDRRRNPDGEDYLALYLSSYGTAQTSYWNDVIGLDDNDSSSPRLAIVEFSVIPEPSSATLTAISGAMLVAACRRRG</sequence>
<name>A0A517TTJ8_9BACT</name>
<evidence type="ECO:0000313" key="3">
    <source>
        <dbReference type="Proteomes" id="UP000317909"/>
    </source>
</evidence>
<dbReference type="InterPro" id="IPR016186">
    <property type="entry name" value="C-type_lectin-like/link_sf"/>
</dbReference>
<dbReference type="Pfam" id="PF00059">
    <property type="entry name" value="Lectin_C"/>
    <property type="match status" value="1"/>
</dbReference>
<dbReference type="AlphaFoldDB" id="A0A517TTJ8"/>
<evidence type="ECO:0000259" key="1">
    <source>
        <dbReference type="PROSITE" id="PS50041"/>
    </source>
</evidence>
<feature type="domain" description="C-type lectin" evidence="1">
    <location>
        <begin position="131"/>
        <end position="255"/>
    </location>
</feature>
<dbReference type="Proteomes" id="UP000317909">
    <property type="component" value="Chromosome"/>
</dbReference>
<dbReference type="SUPFAM" id="SSF56436">
    <property type="entry name" value="C-type lectin-like"/>
    <property type="match status" value="1"/>
</dbReference>
<dbReference type="PANTHER" id="PTHR22802:SF458">
    <property type="entry name" value="C-TYPE LECTIN DOMAIN-CONTAINING PROTEIN"/>
    <property type="match status" value="1"/>
</dbReference>
<accession>A0A517TTJ8</accession>
<dbReference type="Gene3D" id="3.10.100.10">
    <property type="entry name" value="Mannose-Binding Protein A, subunit A"/>
    <property type="match status" value="1"/>
</dbReference>
<evidence type="ECO:0000313" key="2">
    <source>
        <dbReference type="EMBL" id="QDT71694.1"/>
    </source>
</evidence>
<dbReference type="PROSITE" id="PS50041">
    <property type="entry name" value="C_TYPE_LECTIN_2"/>
    <property type="match status" value="1"/>
</dbReference>
<protein>
    <recommendedName>
        <fullName evidence="1">C-type lectin domain-containing protein</fullName>
    </recommendedName>
</protein>
<gene>
    <name evidence="2" type="ORF">I41_08540</name>
</gene>
<dbReference type="InterPro" id="IPR051004">
    <property type="entry name" value="DC-SIGN_domain-containing"/>
</dbReference>
<dbReference type="InterPro" id="IPR001304">
    <property type="entry name" value="C-type_lectin-like"/>
</dbReference>
<organism evidence="2 3">
    <name type="scientific">Lacipirellula limnantheis</name>
    <dbReference type="NCBI Taxonomy" id="2528024"/>
    <lineage>
        <taxon>Bacteria</taxon>
        <taxon>Pseudomonadati</taxon>
        <taxon>Planctomycetota</taxon>
        <taxon>Planctomycetia</taxon>
        <taxon>Pirellulales</taxon>
        <taxon>Lacipirellulaceae</taxon>
        <taxon>Lacipirellula</taxon>
    </lineage>
</organism>
<reference evidence="2 3" key="1">
    <citation type="submission" date="2019-02" db="EMBL/GenBank/DDBJ databases">
        <title>Deep-cultivation of Planctomycetes and their phenomic and genomic characterization uncovers novel biology.</title>
        <authorList>
            <person name="Wiegand S."/>
            <person name="Jogler M."/>
            <person name="Boedeker C."/>
            <person name="Pinto D."/>
            <person name="Vollmers J."/>
            <person name="Rivas-Marin E."/>
            <person name="Kohn T."/>
            <person name="Peeters S.H."/>
            <person name="Heuer A."/>
            <person name="Rast P."/>
            <person name="Oberbeckmann S."/>
            <person name="Bunk B."/>
            <person name="Jeske O."/>
            <person name="Meyerdierks A."/>
            <person name="Storesund J.E."/>
            <person name="Kallscheuer N."/>
            <person name="Luecker S."/>
            <person name="Lage O.M."/>
            <person name="Pohl T."/>
            <person name="Merkel B.J."/>
            <person name="Hornburger P."/>
            <person name="Mueller R.-W."/>
            <person name="Bruemmer F."/>
            <person name="Labrenz M."/>
            <person name="Spormann A.M."/>
            <person name="Op den Camp H."/>
            <person name="Overmann J."/>
            <person name="Amann R."/>
            <person name="Jetten M.S.M."/>
            <person name="Mascher T."/>
            <person name="Medema M.H."/>
            <person name="Devos D.P."/>
            <person name="Kaster A.-K."/>
            <person name="Ovreas L."/>
            <person name="Rohde M."/>
            <person name="Galperin M.Y."/>
            <person name="Jogler C."/>
        </authorList>
    </citation>
    <scope>NUCLEOTIDE SEQUENCE [LARGE SCALE GENOMIC DNA]</scope>
    <source>
        <strain evidence="2 3">I41</strain>
    </source>
</reference>
<proteinExistence type="predicted"/>
<dbReference type="OrthoDB" id="291931at2"/>
<dbReference type="PANTHER" id="PTHR22802">
    <property type="entry name" value="C-TYPE LECTIN SUPERFAMILY MEMBER"/>
    <property type="match status" value="1"/>
</dbReference>
<keyword evidence="3" id="KW-1185">Reference proteome</keyword>
<dbReference type="InterPro" id="IPR016187">
    <property type="entry name" value="CTDL_fold"/>
</dbReference>